<dbReference type="Proteomes" id="UP000036403">
    <property type="component" value="Unassembled WGS sequence"/>
</dbReference>
<accession>A0A0J7JY10</accession>
<proteinExistence type="predicted"/>
<reference evidence="1 2" key="1">
    <citation type="submission" date="2015-04" db="EMBL/GenBank/DDBJ databases">
        <title>Lasius niger genome sequencing.</title>
        <authorList>
            <person name="Konorov E.A."/>
            <person name="Nikitin M.A."/>
            <person name="Kirill M.V."/>
            <person name="Chang P."/>
        </authorList>
    </citation>
    <scope>NUCLEOTIDE SEQUENCE [LARGE SCALE GENOMIC DNA]</scope>
    <source>
        <tissue evidence="1">Whole</tissue>
    </source>
</reference>
<sequence>MTSKAEQEEAYDATEADTNDLDGLKILTRKLQDSDLSPDIFVEVATKREVAGSEIFLIPGIDGCA</sequence>
<feature type="non-terminal residue" evidence="1">
    <location>
        <position position="65"/>
    </location>
</feature>
<dbReference type="EMBL" id="LBMM01021903">
    <property type="protein sequence ID" value="KMQ82987.1"/>
    <property type="molecule type" value="Genomic_DNA"/>
</dbReference>
<keyword evidence="2" id="KW-1185">Reference proteome</keyword>
<comment type="caution">
    <text evidence="1">The sequence shown here is derived from an EMBL/GenBank/DDBJ whole genome shotgun (WGS) entry which is preliminary data.</text>
</comment>
<dbReference type="OrthoDB" id="329835at2759"/>
<organism evidence="1 2">
    <name type="scientific">Lasius niger</name>
    <name type="common">Black garden ant</name>
    <dbReference type="NCBI Taxonomy" id="67767"/>
    <lineage>
        <taxon>Eukaryota</taxon>
        <taxon>Metazoa</taxon>
        <taxon>Ecdysozoa</taxon>
        <taxon>Arthropoda</taxon>
        <taxon>Hexapoda</taxon>
        <taxon>Insecta</taxon>
        <taxon>Pterygota</taxon>
        <taxon>Neoptera</taxon>
        <taxon>Endopterygota</taxon>
        <taxon>Hymenoptera</taxon>
        <taxon>Apocrita</taxon>
        <taxon>Aculeata</taxon>
        <taxon>Formicoidea</taxon>
        <taxon>Formicidae</taxon>
        <taxon>Formicinae</taxon>
        <taxon>Lasius</taxon>
        <taxon>Lasius</taxon>
    </lineage>
</organism>
<evidence type="ECO:0000313" key="1">
    <source>
        <dbReference type="EMBL" id="KMQ82987.1"/>
    </source>
</evidence>
<dbReference type="AlphaFoldDB" id="A0A0J7JY10"/>
<name>A0A0J7JY10_LASNI</name>
<evidence type="ECO:0000313" key="2">
    <source>
        <dbReference type="Proteomes" id="UP000036403"/>
    </source>
</evidence>
<gene>
    <name evidence="1" type="ORF">RF55_21258</name>
</gene>
<protein>
    <submittedName>
        <fullName evidence="1">Fatty acid synthase</fullName>
    </submittedName>
</protein>
<dbReference type="PaxDb" id="67767-A0A0J7JY10"/>